<dbReference type="Proteomes" id="UP000179283">
    <property type="component" value="Unassembled WGS sequence"/>
</dbReference>
<proteinExistence type="predicted"/>
<evidence type="ECO:0000313" key="2">
    <source>
        <dbReference type="EMBL" id="OHB04138.1"/>
    </source>
</evidence>
<sequence>MNKLIIPIIVVGIITAGIGAFFVLQKPAFPKPPKEGIGTLPEPESEAVKQKQSLKSIQDSPFGMHTGATRPFLKPDEKPSFGGFNYNDAINIGVGWERPGLYASYPLNAKLMDVSYKDIPYGINIVANIETPRQKGTFKLRISEREYQDFVKQLVERYNGDGIDDMPELKNPIKYWQIDNEPPFWQLGQNDKLSGSPMEWMRDTRDDYAMILELAGNTIHSTCPDCKLVIGGMVGMGNEQSKDIFNEFYKPILQKLNGKYIDVFDFHVFGGSNKEYLNSKMMYKIIRQGLDEYVYSDTEIWILETGTYSGQPVDMGKTMPKQLEKKQAGDLIKHFIYPLTFGVKKVFWAWAMVEGTSPIDDNDFFDNTGLIYDGIGEGDLGYGVKKLAYYTYKKMVEVLEGSDWNNIQTIQESESDGIYVYKFTKSGKPIWVAWNDNSAGKTITITGIDSQQVKITEAVPKYESGKEVMDYATAFNTETKSVSNGRITITLGDKPVFVEEQ</sequence>
<dbReference type="EMBL" id="MHWD01000013">
    <property type="protein sequence ID" value="OHB04138.1"/>
    <property type="molecule type" value="Genomic_DNA"/>
</dbReference>
<evidence type="ECO:0008006" key="4">
    <source>
        <dbReference type="Google" id="ProtNLM"/>
    </source>
</evidence>
<accession>A0A1G2U3P9</accession>
<dbReference type="SUPFAM" id="SSF51445">
    <property type="entry name" value="(Trans)glycosidases"/>
    <property type="match status" value="1"/>
</dbReference>
<feature type="transmembrane region" description="Helical" evidence="1">
    <location>
        <begin position="6"/>
        <end position="24"/>
    </location>
</feature>
<keyword evidence="1" id="KW-0812">Transmembrane</keyword>
<protein>
    <recommendedName>
        <fullName evidence="4">Asl1-like glycosyl hydrolase catalytic domain-containing protein</fullName>
    </recommendedName>
</protein>
<dbReference type="Gene3D" id="3.20.20.80">
    <property type="entry name" value="Glycosidases"/>
    <property type="match status" value="1"/>
</dbReference>
<name>A0A1G2U3P9_9BACT</name>
<dbReference type="AlphaFoldDB" id="A0A1G2U3P9"/>
<comment type="caution">
    <text evidence="2">The sequence shown here is derived from an EMBL/GenBank/DDBJ whole genome shotgun (WGS) entry which is preliminary data.</text>
</comment>
<dbReference type="InterPro" id="IPR017853">
    <property type="entry name" value="GH"/>
</dbReference>
<organism evidence="2 3">
    <name type="scientific">Candidatus Zambryskibacteria bacterium RIFCSPLOWO2_01_FULL_43_17</name>
    <dbReference type="NCBI Taxonomy" id="1802760"/>
    <lineage>
        <taxon>Bacteria</taxon>
        <taxon>Candidatus Zambryskiibacteriota</taxon>
    </lineage>
</organism>
<reference evidence="2 3" key="1">
    <citation type="journal article" date="2016" name="Nat. Commun.">
        <title>Thousands of microbial genomes shed light on interconnected biogeochemical processes in an aquifer system.</title>
        <authorList>
            <person name="Anantharaman K."/>
            <person name="Brown C.T."/>
            <person name="Hug L.A."/>
            <person name="Sharon I."/>
            <person name="Castelle C.J."/>
            <person name="Probst A.J."/>
            <person name="Thomas B.C."/>
            <person name="Singh A."/>
            <person name="Wilkins M.J."/>
            <person name="Karaoz U."/>
            <person name="Brodie E.L."/>
            <person name="Williams K.H."/>
            <person name="Hubbard S.S."/>
            <person name="Banfield J.F."/>
        </authorList>
    </citation>
    <scope>NUCLEOTIDE SEQUENCE [LARGE SCALE GENOMIC DNA]</scope>
</reference>
<keyword evidence="1" id="KW-1133">Transmembrane helix</keyword>
<evidence type="ECO:0000256" key="1">
    <source>
        <dbReference type="SAM" id="Phobius"/>
    </source>
</evidence>
<evidence type="ECO:0000313" key="3">
    <source>
        <dbReference type="Proteomes" id="UP000179283"/>
    </source>
</evidence>
<gene>
    <name evidence="2" type="ORF">A2920_01770</name>
</gene>
<keyword evidence="1" id="KW-0472">Membrane</keyword>